<evidence type="ECO:0000313" key="1">
    <source>
        <dbReference type="EMBL" id="OAQ86762.1"/>
    </source>
</evidence>
<dbReference type="EMBL" id="LSBH01000001">
    <property type="protein sequence ID" value="OAQ86762.1"/>
    <property type="molecule type" value="Genomic_DNA"/>
</dbReference>
<gene>
    <name evidence="1" type="ORF">VFPBJ_00802</name>
</gene>
<protein>
    <submittedName>
        <fullName evidence="1">Uncharacterized protein</fullName>
    </submittedName>
</protein>
<organism evidence="1 2">
    <name type="scientific">Purpureocillium lilacinum</name>
    <name type="common">Paecilomyces lilacinus</name>
    <dbReference type="NCBI Taxonomy" id="33203"/>
    <lineage>
        <taxon>Eukaryota</taxon>
        <taxon>Fungi</taxon>
        <taxon>Dikarya</taxon>
        <taxon>Ascomycota</taxon>
        <taxon>Pezizomycotina</taxon>
        <taxon>Sordariomycetes</taxon>
        <taxon>Hypocreomycetidae</taxon>
        <taxon>Hypocreales</taxon>
        <taxon>Ophiocordycipitaceae</taxon>
        <taxon>Purpureocillium</taxon>
    </lineage>
</organism>
<dbReference type="Proteomes" id="UP000078240">
    <property type="component" value="Unassembled WGS sequence"/>
</dbReference>
<proteinExistence type="predicted"/>
<comment type="caution">
    <text evidence="1">The sequence shown here is derived from an EMBL/GenBank/DDBJ whole genome shotgun (WGS) entry which is preliminary data.</text>
</comment>
<dbReference type="AlphaFoldDB" id="A0A179HA17"/>
<sequence>MAKFTRTTNVRAVQPTCDGWDLSNHWPSRLGPVPAILPSMLVGALRCCMDLLPPELRRRELRFWLRGSPTGNDCSMLDEQPSSSTSSNPPDCGRKSCCCYNGRVEATLALPVRGSALNSECLNVVDVMMNLRSCTSAIRTANVTAAM</sequence>
<accession>A0A179HA17</accession>
<evidence type="ECO:0000313" key="2">
    <source>
        <dbReference type="Proteomes" id="UP000078240"/>
    </source>
</evidence>
<reference evidence="1 2" key="1">
    <citation type="submission" date="2016-01" db="EMBL/GenBank/DDBJ databases">
        <title>Biosynthesis of antibiotic leucinostatins and their inhibition on Phytophthora in bio-control Purpureocillium lilacinum.</title>
        <authorList>
            <person name="Wang G."/>
            <person name="Liu Z."/>
            <person name="Lin R."/>
            <person name="Li E."/>
            <person name="Mao Z."/>
            <person name="Ling J."/>
            <person name="Yin W."/>
            <person name="Xie B."/>
        </authorList>
    </citation>
    <scope>NUCLEOTIDE SEQUENCE [LARGE SCALE GENOMIC DNA]</scope>
    <source>
        <strain evidence="1">PLBJ-1</strain>
    </source>
</reference>
<name>A0A179HA17_PURLI</name>